<protein>
    <submittedName>
        <fullName evidence="2">Uncharacterized protein</fullName>
    </submittedName>
</protein>
<proteinExistence type="predicted"/>
<reference evidence="2" key="1">
    <citation type="submission" date="2019-08" db="EMBL/GenBank/DDBJ databases">
        <authorList>
            <person name="Kucharzyk K."/>
            <person name="Murdoch R.W."/>
            <person name="Higgins S."/>
            <person name="Loffler F."/>
        </authorList>
    </citation>
    <scope>NUCLEOTIDE SEQUENCE</scope>
</reference>
<dbReference type="AlphaFoldDB" id="A0A645HD60"/>
<sequence length="211" mass="23106">MRGARLESPAQPQPGGGGEHTVPFPEPNSRMLFLVAQVSGVTFAAARGETALVERVEDDEADAAAFEVVEEILQPEQRLELLFGMEHEVVIARHMPERMAAPGAVLQQERNFIVFHAVAEIAQVDCEIEFDSVEDADQFPVPREHTGVVAPAQRRALGILRVADQGEASQGRLLFITVHSERSLSAGIFMEISDTVKPVVGTRLVRWPHGL</sequence>
<feature type="region of interest" description="Disordered" evidence="1">
    <location>
        <begin position="1"/>
        <end position="24"/>
    </location>
</feature>
<comment type="caution">
    <text evidence="2">The sequence shown here is derived from an EMBL/GenBank/DDBJ whole genome shotgun (WGS) entry which is preliminary data.</text>
</comment>
<dbReference type="EMBL" id="VSSQ01090350">
    <property type="protein sequence ID" value="MPN36302.1"/>
    <property type="molecule type" value="Genomic_DNA"/>
</dbReference>
<gene>
    <name evidence="2" type="ORF">SDC9_183811</name>
</gene>
<name>A0A645HD60_9ZZZZ</name>
<organism evidence="2">
    <name type="scientific">bioreactor metagenome</name>
    <dbReference type="NCBI Taxonomy" id="1076179"/>
    <lineage>
        <taxon>unclassified sequences</taxon>
        <taxon>metagenomes</taxon>
        <taxon>ecological metagenomes</taxon>
    </lineage>
</organism>
<evidence type="ECO:0000256" key="1">
    <source>
        <dbReference type="SAM" id="MobiDB-lite"/>
    </source>
</evidence>
<evidence type="ECO:0000313" key="2">
    <source>
        <dbReference type="EMBL" id="MPN36302.1"/>
    </source>
</evidence>
<accession>A0A645HD60</accession>